<evidence type="ECO:0000256" key="3">
    <source>
        <dbReference type="ARBA" id="ARBA00007658"/>
    </source>
</evidence>
<evidence type="ECO:0000256" key="1">
    <source>
        <dbReference type="ARBA" id="ARBA00001913"/>
    </source>
</evidence>
<dbReference type="GO" id="GO:0005975">
    <property type="term" value="P:carbohydrate metabolic process"/>
    <property type="evidence" value="ECO:0007669"/>
    <property type="project" value="InterPro"/>
</dbReference>
<evidence type="ECO:0000256" key="5">
    <source>
        <dbReference type="ARBA" id="ARBA00023157"/>
    </source>
</evidence>
<evidence type="ECO:0000313" key="11">
    <source>
        <dbReference type="Proteomes" id="UP000198341"/>
    </source>
</evidence>
<keyword evidence="6" id="KW-0106">Calcium</keyword>
<proteinExistence type="inferred from homology"/>
<dbReference type="GO" id="GO:0005509">
    <property type="term" value="F:calcium ion binding"/>
    <property type="evidence" value="ECO:0007669"/>
    <property type="project" value="InterPro"/>
</dbReference>
<dbReference type="EMBL" id="FO082260">
    <property type="protein sequence ID" value="CCO20751.1"/>
    <property type="molecule type" value="Genomic_DNA"/>
</dbReference>
<sequence length="620" mass="70630">MRALERLFIFAIVSIASLLVFKLHEKHAELHKRDGEWSVRKDLQVVEKEKINVFDTNAPRELRKALSEEKLNNYGARVRSGIEEPNERVIDSLRNRIESETGEKKSTVPTSKIDYAFSSSSPFLLQYWASNITKDAQKQDEIREAMRASYGAYEKYAFGFDEVQPKSLRGSNNQGGVSASVIDAIDTLKIMKLEEEYERARAHLLNDKTSGLENLASSRLNQGISVFETNIRVLGGLLSIYDLTSDENFLQRAVQVANAIAPAFETKSGIPYTMINPFTKKGECFSFYQNSAVLADAGTLQLEFFTLADRTKDRKWYEYAKKTMDVILSYKPISPNSIMTPLGLYPLFIHPSTGKFTLERSYAVGALGDSFYEYLIKAWRAFPNAQGRSKYRVEFDNSMDSVLKFMVSKFPKLKWQGTSKELHDAWFLNDLKNGRQVLNMDHLACFISGALVLGAEHASPNDIVKGYLALAEHMTTLCRNFYHAQASGLSPDVVVAASASGSMYGTHNQNIQRPETVEAIFYMYRKTGDEKYRKWAWEIFQSMKEMYATDTGWTGIRDVRKKEAALPQNRDDITQTFFFAETLKYLYLTFGSGDEIDLNEWVFNTEAHPVKVSREFTFPF</sequence>
<evidence type="ECO:0000256" key="4">
    <source>
        <dbReference type="ARBA" id="ARBA00022801"/>
    </source>
</evidence>
<feature type="binding site" evidence="6">
    <location>
        <position position="605"/>
    </location>
    <ligand>
        <name>Ca(2+)</name>
        <dbReference type="ChEBI" id="CHEBI:29108"/>
    </ligand>
</feature>
<dbReference type="PRINTS" id="PR00747">
    <property type="entry name" value="GLYHDRLASE47"/>
</dbReference>
<keyword evidence="9" id="KW-0732">Signal</keyword>
<evidence type="ECO:0000256" key="8">
    <source>
        <dbReference type="RuleBase" id="RU361193"/>
    </source>
</evidence>
<keyword evidence="6" id="KW-0479">Metal-binding</keyword>
<dbReference type="GO" id="GO:0004571">
    <property type="term" value="F:mannosyl-oligosaccharide 1,2-alpha-mannosidase activity"/>
    <property type="evidence" value="ECO:0007669"/>
    <property type="project" value="InterPro"/>
</dbReference>
<comment type="similarity">
    <text evidence="3 8">Belongs to the glycosyl hydrolase 47 family.</text>
</comment>
<dbReference type="GeneID" id="19010683"/>
<dbReference type="InterPro" id="IPR012341">
    <property type="entry name" value="6hp_glycosidase-like_sf"/>
</dbReference>
<protein>
    <recommendedName>
        <fullName evidence="8">alpha-1,2-Mannosidase</fullName>
        <ecNumber evidence="8">3.2.1.-</ecNumber>
    </recommendedName>
</protein>
<comment type="cofactor">
    <cofactor evidence="1 6">
        <name>Ca(2+)</name>
        <dbReference type="ChEBI" id="CHEBI:29108"/>
    </cofactor>
</comment>
<dbReference type="PANTHER" id="PTHR11742:SF6">
    <property type="entry name" value="MANNOSYL-OLIGOSACCHARIDE ALPHA-1,2-MANNOSIDASE IA-RELATED"/>
    <property type="match status" value="1"/>
</dbReference>
<dbReference type="SUPFAM" id="SSF48225">
    <property type="entry name" value="Seven-hairpin glycosidases"/>
    <property type="match status" value="1"/>
</dbReference>
<dbReference type="GO" id="GO:0005783">
    <property type="term" value="C:endoplasmic reticulum"/>
    <property type="evidence" value="ECO:0007669"/>
    <property type="project" value="TreeGrafter"/>
</dbReference>
<gene>
    <name evidence="10" type="ordered locus">Bathy19g00090</name>
</gene>
<accession>K8ERT1</accession>
<keyword evidence="11" id="KW-1185">Reference proteome</keyword>
<evidence type="ECO:0000256" key="6">
    <source>
        <dbReference type="PIRSR" id="PIRSR601382-2"/>
    </source>
</evidence>
<feature type="chain" id="PRO_5003919627" description="alpha-1,2-Mannosidase" evidence="9">
    <location>
        <begin position="29"/>
        <end position="620"/>
    </location>
</feature>
<name>K8ERT1_9CHLO</name>
<dbReference type="InterPro" id="IPR050749">
    <property type="entry name" value="Glycosyl_Hydrolase_47"/>
</dbReference>
<feature type="disulfide bond" evidence="7">
    <location>
        <begin position="445"/>
        <end position="478"/>
    </location>
</feature>
<dbReference type="AlphaFoldDB" id="K8ERT1"/>
<reference evidence="10 11" key="1">
    <citation type="submission" date="2011-10" db="EMBL/GenBank/DDBJ databases">
        <authorList>
            <person name="Genoscope - CEA"/>
        </authorList>
    </citation>
    <scope>NUCLEOTIDE SEQUENCE [LARGE SCALE GENOMIC DNA]</scope>
    <source>
        <strain evidence="10 11">RCC 1105</strain>
    </source>
</reference>
<dbReference type="RefSeq" id="XP_007508032.1">
    <property type="nucleotide sequence ID" value="XM_007507970.1"/>
</dbReference>
<evidence type="ECO:0000313" key="10">
    <source>
        <dbReference type="EMBL" id="CCO20751.1"/>
    </source>
</evidence>
<dbReference type="Gene3D" id="1.50.10.10">
    <property type="match status" value="1"/>
</dbReference>
<dbReference type="PANTHER" id="PTHR11742">
    <property type="entry name" value="MANNOSYL-OLIGOSACCHARIDE ALPHA-1,2-MANNOSIDASE-RELATED"/>
    <property type="match status" value="1"/>
</dbReference>
<dbReference type="OrthoDB" id="8118055at2759"/>
<organism evidence="10 11">
    <name type="scientific">Bathycoccus prasinos</name>
    <dbReference type="NCBI Taxonomy" id="41875"/>
    <lineage>
        <taxon>Eukaryota</taxon>
        <taxon>Viridiplantae</taxon>
        <taxon>Chlorophyta</taxon>
        <taxon>Mamiellophyceae</taxon>
        <taxon>Mamiellales</taxon>
        <taxon>Bathycoccaceae</taxon>
        <taxon>Bathycoccus</taxon>
    </lineage>
</organism>
<dbReference type="STRING" id="41875.K8ERT1"/>
<dbReference type="Proteomes" id="UP000198341">
    <property type="component" value="Chromosome 19"/>
</dbReference>
<evidence type="ECO:0000256" key="7">
    <source>
        <dbReference type="PIRSR" id="PIRSR601382-3"/>
    </source>
</evidence>
<evidence type="ECO:0000256" key="9">
    <source>
        <dbReference type="SAM" id="SignalP"/>
    </source>
</evidence>
<dbReference type="InterPro" id="IPR036026">
    <property type="entry name" value="Seven-hairpin_glycosidases"/>
</dbReference>
<keyword evidence="5 7" id="KW-1015">Disulfide bond</keyword>
<dbReference type="KEGG" id="bpg:Bathy19g00090"/>
<comment type="pathway">
    <text evidence="2">Protein modification; protein glycosylation.</text>
</comment>
<feature type="signal peptide" evidence="9">
    <location>
        <begin position="1"/>
        <end position="28"/>
    </location>
</feature>
<dbReference type="eggNOG" id="KOG2204">
    <property type="taxonomic scope" value="Eukaryota"/>
</dbReference>
<dbReference type="EC" id="3.2.1.-" evidence="8"/>
<keyword evidence="4 8" id="KW-0378">Hydrolase</keyword>
<evidence type="ECO:0000256" key="2">
    <source>
        <dbReference type="ARBA" id="ARBA00004922"/>
    </source>
</evidence>
<keyword evidence="8" id="KW-0326">Glycosidase</keyword>
<dbReference type="InterPro" id="IPR001382">
    <property type="entry name" value="Glyco_hydro_47"/>
</dbReference>
<dbReference type="Pfam" id="PF01532">
    <property type="entry name" value="Glyco_hydro_47"/>
    <property type="match status" value="1"/>
</dbReference>
<dbReference type="GO" id="GO:0000139">
    <property type="term" value="C:Golgi membrane"/>
    <property type="evidence" value="ECO:0007669"/>
    <property type="project" value="TreeGrafter"/>
</dbReference>